<dbReference type="Proteomes" id="UP000218785">
    <property type="component" value="Chromosome"/>
</dbReference>
<dbReference type="EMBL" id="AP018248">
    <property type="protein sequence ID" value="BAY99505.1"/>
    <property type="molecule type" value="Genomic_DNA"/>
</dbReference>
<reference evidence="1 2" key="1">
    <citation type="submission" date="2017-06" db="EMBL/GenBank/DDBJ databases">
        <title>Genome sequencing of cyanobaciteial culture collection at National Institute for Environmental Studies (NIES).</title>
        <authorList>
            <person name="Hirose Y."/>
            <person name="Shimura Y."/>
            <person name="Fujisawa T."/>
            <person name="Nakamura Y."/>
            <person name="Kawachi M."/>
        </authorList>
    </citation>
    <scope>NUCLEOTIDE SEQUENCE [LARGE SCALE GENOMIC DNA]</scope>
    <source>
        <strain evidence="1 2">NIES-37</strain>
    </source>
</reference>
<protein>
    <submittedName>
        <fullName evidence="1">Uncharacterized protein</fullName>
    </submittedName>
</protein>
<dbReference type="AlphaFoldDB" id="A0A1Z4N1B4"/>
<keyword evidence="2" id="KW-1185">Reference proteome</keyword>
<evidence type="ECO:0000313" key="2">
    <source>
        <dbReference type="Proteomes" id="UP000218785"/>
    </source>
</evidence>
<proteinExistence type="predicted"/>
<sequence>MKQPCPGEGELNLLLPSPCGSYGVHTNRSYFEIRVLPPLIPPCQGGKPENQVPSPLQGEG</sequence>
<dbReference type="KEGG" id="ttq:NIES37_34880"/>
<gene>
    <name evidence="1" type="ORF">NIES37_34880</name>
</gene>
<organism evidence="1 2">
    <name type="scientific">Tolypothrix tenuis PCC 7101</name>
    <dbReference type="NCBI Taxonomy" id="231146"/>
    <lineage>
        <taxon>Bacteria</taxon>
        <taxon>Bacillati</taxon>
        <taxon>Cyanobacteriota</taxon>
        <taxon>Cyanophyceae</taxon>
        <taxon>Nostocales</taxon>
        <taxon>Tolypothrichaceae</taxon>
        <taxon>Tolypothrix</taxon>
    </lineage>
</organism>
<accession>A0A1Z4N1B4</accession>
<evidence type="ECO:0000313" key="1">
    <source>
        <dbReference type="EMBL" id="BAY99505.1"/>
    </source>
</evidence>
<name>A0A1Z4N1B4_9CYAN</name>